<dbReference type="InterPro" id="IPR036188">
    <property type="entry name" value="FAD/NAD-bd_sf"/>
</dbReference>
<evidence type="ECO:0000313" key="5">
    <source>
        <dbReference type="EMBL" id="TMR20559.1"/>
    </source>
</evidence>
<dbReference type="RefSeq" id="WP_138667420.1">
    <property type="nucleotide sequence ID" value="NZ_VCKY01000056.1"/>
</dbReference>
<dbReference type="OrthoDB" id="9782160at2"/>
<dbReference type="InterPro" id="IPR002938">
    <property type="entry name" value="FAD-bd"/>
</dbReference>
<evidence type="ECO:0000256" key="1">
    <source>
        <dbReference type="ARBA" id="ARBA00023002"/>
    </source>
</evidence>
<evidence type="ECO:0000313" key="6">
    <source>
        <dbReference type="Proteomes" id="UP000309128"/>
    </source>
</evidence>
<dbReference type="Gene3D" id="3.50.50.60">
    <property type="entry name" value="FAD/NAD(P)-binding domain"/>
    <property type="match status" value="1"/>
</dbReference>
<dbReference type="EMBL" id="VCKY01000056">
    <property type="protein sequence ID" value="TMR20559.1"/>
    <property type="molecule type" value="Genomic_DNA"/>
</dbReference>
<organism evidence="5 6">
    <name type="scientific">Nonomuraea turkmeniaca</name>
    <dbReference type="NCBI Taxonomy" id="103838"/>
    <lineage>
        <taxon>Bacteria</taxon>
        <taxon>Bacillati</taxon>
        <taxon>Actinomycetota</taxon>
        <taxon>Actinomycetes</taxon>
        <taxon>Streptosporangiales</taxon>
        <taxon>Streptosporangiaceae</taxon>
        <taxon>Nonomuraea</taxon>
    </lineage>
</organism>
<dbReference type="SUPFAM" id="SSF51905">
    <property type="entry name" value="FAD/NAD(P)-binding domain"/>
    <property type="match status" value="1"/>
</dbReference>
<keyword evidence="6" id="KW-1185">Reference proteome</keyword>
<reference evidence="5 6" key="1">
    <citation type="submission" date="2019-05" db="EMBL/GenBank/DDBJ databases">
        <title>Draft genome sequence of Nonomuraea turkmeniaca DSM 43926.</title>
        <authorList>
            <person name="Saricaoglu S."/>
            <person name="Isik K."/>
        </authorList>
    </citation>
    <scope>NUCLEOTIDE SEQUENCE [LARGE SCALE GENOMIC DNA]</scope>
    <source>
        <strain evidence="5 6">DSM 43926</strain>
    </source>
</reference>
<dbReference type="AlphaFoldDB" id="A0A5S4FJ06"/>
<evidence type="ECO:0000256" key="2">
    <source>
        <dbReference type="ARBA" id="ARBA00023033"/>
    </source>
</evidence>
<feature type="domain" description="FAD-binding" evidence="4">
    <location>
        <begin position="5"/>
        <end position="340"/>
    </location>
</feature>
<gene>
    <name evidence="5" type="ORF">ETD86_18610</name>
</gene>
<sequence>MTGRAIVVGGGIGGLAAALALHRIGWQAVVLERAAELREIGAGMSQAPNAMRALAELGVGEQARAAGVPTYSAGNLRLPDGRYLQRARPGDPTPLTAFHRADLHRVLLEAVPAGWVRTGAEVTGIQHDQDAVTVTWSGGQASADLLIGADGIRSTVRRLLWPDAPPPRFLGRTAWLGIAEVGTGAFADADGLSGSVTMGPGGYFLIHPISRGRAYWAYVTTADQAGVRYPKEKSETARRLASWHEPIPALIAATTAEAVIHIDICDLDALPTYVRGRVALLGDAAHAMSPDRGQGAGQSIEDAVVLAAALADEPAGAFTVEAALRRYDAERRPRTQATARGARADGRRTTSAAAYRALVTMIRLMPAPLWRKGIAADGNPTWRWQPPHLPSPTTRH</sequence>
<keyword evidence="2" id="KW-0503">Monooxygenase</keyword>
<accession>A0A5S4FJ06</accession>
<keyword evidence="1" id="KW-0560">Oxidoreductase</keyword>
<dbReference type="PANTHER" id="PTHR13789:SF309">
    <property type="entry name" value="PUTATIVE (AFU_ORTHOLOGUE AFUA_6G14510)-RELATED"/>
    <property type="match status" value="1"/>
</dbReference>
<evidence type="ECO:0000259" key="4">
    <source>
        <dbReference type="Pfam" id="PF01494"/>
    </source>
</evidence>
<dbReference type="PANTHER" id="PTHR13789">
    <property type="entry name" value="MONOOXYGENASE"/>
    <property type="match status" value="1"/>
</dbReference>
<dbReference type="Proteomes" id="UP000309128">
    <property type="component" value="Unassembled WGS sequence"/>
</dbReference>
<name>A0A5S4FJ06_9ACTN</name>
<dbReference type="InterPro" id="IPR050493">
    <property type="entry name" value="FAD-dep_Monooxygenase_BioMet"/>
</dbReference>
<dbReference type="GO" id="GO:0004497">
    <property type="term" value="F:monooxygenase activity"/>
    <property type="evidence" value="ECO:0007669"/>
    <property type="project" value="UniProtKB-KW"/>
</dbReference>
<dbReference type="GO" id="GO:0071949">
    <property type="term" value="F:FAD binding"/>
    <property type="evidence" value="ECO:0007669"/>
    <property type="project" value="InterPro"/>
</dbReference>
<proteinExistence type="predicted"/>
<feature type="region of interest" description="Disordered" evidence="3">
    <location>
        <begin position="376"/>
        <end position="396"/>
    </location>
</feature>
<evidence type="ECO:0000256" key="3">
    <source>
        <dbReference type="SAM" id="MobiDB-lite"/>
    </source>
</evidence>
<dbReference type="Pfam" id="PF01494">
    <property type="entry name" value="FAD_binding_3"/>
    <property type="match status" value="1"/>
</dbReference>
<dbReference type="PRINTS" id="PR00420">
    <property type="entry name" value="RNGMNOXGNASE"/>
</dbReference>
<comment type="caution">
    <text evidence="5">The sequence shown here is derived from an EMBL/GenBank/DDBJ whole genome shotgun (WGS) entry which is preliminary data.</text>
</comment>
<protein>
    <submittedName>
        <fullName evidence="5">FAD-binding protein</fullName>
    </submittedName>
</protein>